<dbReference type="GO" id="GO:0003774">
    <property type="term" value="F:cytoskeletal motor activity"/>
    <property type="evidence" value="ECO:0007669"/>
    <property type="project" value="UniProtKB-UniRule"/>
</dbReference>
<keyword evidence="22" id="KW-1185">Reference proteome</keyword>
<dbReference type="RefSeq" id="XP_009061725.1">
    <property type="nucleotide sequence ID" value="XM_009063477.1"/>
</dbReference>
<evidence type="ECO:0000256" key="3">
    <source>
        <dbReference type="ARBA" id="ARBA00022475"/>
    </source>
</evidence>
<evidence type="ECO:0000256" key="5">
    <source>
        <dbReference type="ARBA" id="ARBA00022679"/>
    </source>
</evidence>
<dbReference type="Pfam" id="PF03142">
    <property type="entry name" value="Chitin_synth_2"/>
    <property type="match status" value="1"/>
</dbReference>
<feature type="compositionally biased region" description="Basic and acidic residues" evidence="18">
    <location>
        <begin position="774"/>
        <end position="783"/>
    </location>
</feature>
<feature type="transmembrane region" description="Helical" evidence="19">
    <location>
        <begin position="1731"/>
        <end position="1752"/>
    </location>
</feature>
<evidence type="ECO:0000256" key="2">
    <source>
        <dbReference type="ARBA" id="ARBA00012543"/>
    </source>
</evidence>
<evidence type="ECO:0000256" key="13">
    <source>
        <dbReference type="ARBA" id="ARBA00023175"/>
    </source>
</evidence>
<evidence type="ECO:0000256" key="8">
    <source>
        <dbReference type="ARBA" id="ARBA00022840"/>
    </source>
</evidence>
<dbReference type="OrthoDB" id="370884at2759"/>
<feature type="region of interest" description="Disordered" evidence="18">
    <location>
        <begin position="694"/>
        <end position="818"/>
    </location>
</feature>
<keyword evidence="8 17" id="KW-0067">ATP-binding</keyword>
<name>V3Z9E0_LOTGI</name>
<keyword evidence="11 17" id="KW-0518">Myosin</keyword>
<feature type="compositionally biased region" description="Acidic residues" evidence="18">
    <location>
        <begin position="2094"/>
        <end position="2107"/>
    </location>
</feature>
<dbReference type="CDD" id="cd04190">
    <property type="entry name" value="Chitin_synth_C"/>
    <property type="match status" value="1"/>
</dbReference>
<feature type="transmembrane region" description="Helical" evidence="19">
    <location>
        <begin position="1094"/>
        <end position="1114"/>
    </location>
</feature>
<feature type="transmembrane region" description="Helical" evidence="19">
    <location>
        <begin position="894"/>
        <end position="915"/>
    </location>
</feature>
<dbReference type="KEGG" id="lgi:LOTGIDRAFT_235019"/>
<dbReference type="Proteomes" id="UP000030746">
    <property type="component" value="Unassembled WGS sequence"/>
</dbReference>
<feature type="transmembrane region" description="Helical" evidence="19">
    <location>
        <begin position="1218"/>
        <end position="1239"/>
    </location>
</feature>
<feature type="transmembrane region" description="Helical" evidence="19">
    <location>
        <begin position="850"/>
        <end position="874"/>
    </location>
</feature>
<feature type="transmembrane region" description="Helical" evidence="19">
    <location>
        <begin position="1790"/>
        <end position="1808"/>
    </location>
</feature>
<dbReference type="CTD" id="20249724"/>
<feature type="transmembrane region" description="Helical" evidence="19">
    <location>
        <begin position="1008"/>
        <end position="1035"/>
    </location>
</feature>
<protein>
    <recommendedName>
        <fullName evidence="2">chitin synthase</fullName>
        <ecNumber evidence="2">2.4.1.16</ecNumber>
    </recommendedName>
</protein>
<feature type="transmembrane region" description="Helical" evidence="19">
    <location>
        <begin position="1174"/>
        <end position="1198"/>
    </location>
</feature>
<feature type="region of interest" description="Disordered" evidence="18">
    <location>
        <begin position="534"/>
        <end position="554"/>
    </location>
</feature>
<evidence type="ECO:0000313" key="21">
    <source>
        <dbReference type="EMBL" id="ESO87528.1"/>
    </source>
</evidence>
<evidence type="ECO:0000256" key="17">
    <source>
        <dbReference type="PROSITE-ProRule" id="PRU00782"/>
    </source>
</evidence>
<dbReference type="FunFam" id="3.90.550.10:FF:000139">
    <property type="entry name" value="Chitin synthase 8"/>
    <property type="match status" value="1"/>
</dbReference>
<keyword evidence="12 19" id="KW-0472">Membrane</keyword>
<evidence type="ECO:0000256" key="7">
    <source>
        <dbReference type="ARBA" id="ARBA00022741"/>
    </source>
</evidence>
<evidence type="ECO:0000256" key="6">
    <source>
        <dbReference type="ARBA" id="ARBA00022692"/>
    </source>
</evidence>
<dbReference type="GeneID" id="20249724"/>
<comment type="similarity">
    <text evidence="15">Belongs to the chitin synthase family. Class IV subfamily.</text>
</comment>
<evidence type="ECO:0000256" key="15">
    <source>
        <dbReference type="ARBA" id="ARBA00046329"/>
    </source>
</evidence>
<keyword evidence="17" id="KW-0009">Actin-binding</keyword>
<feature type="compositionally biased region" description="Basic and acidic residues" evidence="18">
    <location>
        <begin position="799"/>
        <end position="818"/>
    </location>
</feature>
<feature type="compositionally biased region" description="Basic and acidic residues" evidence="18">
    <location>
        <begin position="694"/>
        <end position="715"/>
    </location>
</feature>
<feature type="transmembrane region" description="Helical" evidence="19">
    <location>
        <begin position="2014"/>
        <end position="2036"/>
    </location>
</feature>
<feature type="region of interest" description="Actin-binding" evidence="17">
    <location>
        <begin position="572"/>
        <end position="594"/>
    </location>
</feature>
<dbReference type="OMA" id="CHLRAFN"/>
<dbReference type="GO" id="GO:0006031">
    <property type="term" value="P:chitin biosynthetic process"/>
    <property type="evidence" value="ECO:0007669"/>
    <property type="project" value="TreeGrafter"/>
</dbReference>
<dbReference type="Pfam" id="PF00063">
    <property type="entry name" value="Myosin_head"/>
    <property type="match status" value="1"/>
</dbReference>
<dbReference type="InterPro" id="IPR001609">
    <property type="entry name" value="Myosin_head_motor_dom-like"/>
</dbReference>
<evidence type="ECO:0000256" key="16">
    <source>
        <dbReference type="ARBA" id="ARBA00048014"/>
    </source>
</evidence>
<evidence type="ECO:0000313" key="22">
    <source>
        <dbReference type="Proteomes" id="UP000030746"/>
    </source>
</evidence>
<keyword evidence="4" id="KW-0328">Glycosyltransferase</keyword>
<dbReference type="InterPro" id="IPR029044">
    <property type="entry name" value="Nucleotide-diphossugar_trans"/>
</dbReference>
<dbReference type="GO" id="GO:0003779">
    <property type="term" value="F:actin binding"/>
    <property type="evidence" value="ECO:0007669"/>
    <property type="project" value="UniProtKB-KW"/>
</dbReference>
<sequence>MFRKVPQSLPSLGNVDDISQLETIDNEILLDCIKQRFEQNSFYQHEIYTNIRDRSSQPAHIFWAADFAYRALKDGNGQCLVVTGDSGAGKTESTKLILKHLIHLNKSPSKEHDLIAKLEKINQVLEFFGNAETSLNENSSRFGKLVEISYTDNNTIEFAKIEGYILEKFRVTEPNENEKNFHAFYALFAGMSDCELRELELEELSEYRILTTFNKVEEERSYERKYNEMINILDEVGLNKETRDQIHSILAAILHLTNIEFDEDPSGAIGFLDVKALESIDRFGRMLNLEEEDFDNIRRLLLSTEIRDEKRLKTLSDAEDGRDALARELYSCLFYGIIDVINSILANNHLDKSSNKKKSIRILDISGFENLEKNNSFEQLLINTVNENLQQYFLRQAFKEEEREFLSEGVRFDSVQYRDNTDVISLLCRPPVGIIHILNDSVSVNPSVRHFIQHVQQIHHQNPNFSIIKGNQRSQHTMFSINHYASEVIYDASNFLKKNRDTVSAQLSEIVQRSDNMFIRNYFQLGSFATTSRNRGGRSSFRGRESICSESSNSSRTGKLVGRVSDSFQKSLKRMMDKVQTLPPLFIRCIKPNPKLQPSKFDGELVRQQLERSGIMDAAKVRCSGYPVRMFFKDFVKRYSILQNTETPRSTPKSDCENILNSLKIFDYGIGKTKVFLKMKHRDKLEDQVVEKEKLKEKEKRDTEARRREEAKELAIRQASSMNQDSESTRDAFTAPQDGSDSGLSSNSDLYNPYMNQETLNDSMGKGFMPSLKEGLEDNKSVIDEYDDNENITDQLNTETEKDTDKNASKSTKSEKDSSKTEAWETMCITERDCENSNEFEDSVRRIVRCVMYIFLLVFVCGSCSVSKLSMYWISKSVIVTSKSQPHRNKLFIQLIWCITVPMIYKWCLTMFKALFATSNKPSKKAIFVLTVVDVFQTCGRCVMILLVMPYLSPIETTLCTLSVGLLPAILNIHNEFTARAKPKSEAIDPVLEKELNISTHVPGRRRFIYVIFVSFLVFLVQLGSPFAVIFTGTFSQLPSKGDNSQLRLGALFCLVCFCVTVTWWENFAFGKLKCCNFDLNEVRKNLRRVRTTGYIYSAPIQIVLSGLFMHFLLDNDMEDSFNYYWKSFSSMFFIKKKILEHFKEFGLMYIQMISTNMCVYCSGIACRLHMQQLGFALPIVIVPIVFTALGSLCFPVEWYTIPNSCLKFAAPQGQADWITIGLTIGVYLSYLFLTRHIWQPKAERMAKIEKLFSFGHSDPVFPDVSLALKRRQDKAENIEYKKKKQTFKQPMVYICATMWHEIQQEMLQLLKSLFRLDFDICKRYLAQKKFETNIEDLYTAEIHIIFDDAFETDEKTKQRMMNGYVRQLIQVMPMACSSVSKGSVVLKPVKKITTPYGGRLEWIMPGGTKMEVHLKDKNKIRHKKRWSQIMYMYYLLGHKLLKNYQTSDDLLREAKGRAPSASGVRPYSSLLNKLPATVVEEAANTFIMALDGDVDFGPESVRLLIDRMKKNRDVAAVCGRIHPIGQGPMVWYQQFEYSVGHWLQKATENVLGCVLCCPGCFSLFRGLSLMDDNVMRLYAIDATEAKHFIQYEQGEDRWLCTLLLQQGYKIDYCAGSDAFTYAPETFHDFYIQRRRWSPSTMANVMDLLGSWKTTIKMNNNISTPFMFYQFILMASSILAPGTVSFMIAGSYTAVLNFNAWQSYLLSVLPILAFILLCLKAKTETQVAVAAVLSSVYAIVMVIVSVGTVINIVQEDFYTPNVLFLVGLSAIFVITALIHPKELMCLIHGILYYLTVPSTFVFLTVFFLCNLNIVSWGTREAPKKTDDDDELGMPVQKPPEKSKFRKFIDSIGIPSIFDELSNFIRQTLGKEAEPKSSSSTPNQMESGLTTTVPSGQCTPAVKKKVPRKPKVKWVELPDSWKSAECIKDGIEGELSENETIFWQKLLTKFLLPIKENKERQEQIASDLKSIRNNVVFAYFLVNLMFTLVILQLDLKEDLLRDQFFIVGKYEPVSVLFLGVFAALILTQFIAMLIHRWGTFLLLISNTTIDWCSSYNTNDTATALKEIEEMQKGEQEVIFRDDSESDSEYPALDIDYSDNEDDESEQTDEPISQYEKIVTKEHKRRRKSMVAGMEDFQPSAWVATSQRNNRSIAVRNLYRRTSISPLSQQFGESEHNYTRGRYNRKSTVHRQFNPPSTSNYTRRYTPKSSSVFHNASYKPDFPETIPECDYD</sequence>
<comment type="catalytic activity">
    <reaction evidence="16">
        <text>[(1-&gt;4)-N-acetyl-beta-D-glucosaminyl](n) + UDP-N-acetyl-alpha-D-glucosamine = [(1-&gt;4)-N-acetyl-beta-D-glucosaminyl](n+1) + UDP + H(+)</text>
        <dbReference type="Rhea" id="RHEA:16637"/>
        <dbReference type="Rhea" id="RHEA-COMP:9593"/>
        <dbReference type="Rhea" id="RHEA-COMP:9595"/>
        <dbReference type="ChEBI" id="CHEBI:15378"/>
        <dbReference type="ChEBI" id="CHEBI:17029"/>
        <dbReference type="ChEBI" id="CHEBI:57705"/>
        <dbReference type="ChEBI" id="CHEBI:58223"/>
        <dbReference type="EC" id="2.4.1.16"/>
    </reaction>
</comment>
<gene>
    <name evidence="21" type="ORF">LOTGIDRAFT_235019</name>
</gene>
<dbReference type="InterPro" id="IPR004835">
    <property type="entry name" value="Chitin_synth"/>
</dbReference>
<dbReference type="PRINTS" id="PR00193">
    <property type="entry name" value="MYOSINHEAVY"/>
</dbReference>
<dbReference type="Gene3D" id="1.20.58.530">
    <property type="match status" value="1"/>
</dbReference>
<dbReference type="SUPFAM" id="SSF52540">
    <property type="entry name" value="P-loop containing nucleoside triphosphate hydrolases"/>
    <property type="match status" value="1"/>
</dbReference>
<keyword evidence="6 19" id="KW-0812">Transmembrane</keyword>
<keyword evidence="3" id="KW-1003">Cell membrane</keyword>
<dbReference type="GO" id="GO:0005886">
    <property type="term" value="C:plasma membrane"/>
    <property type="evidence" value="ECO:0007669"/>
    <property type="project" value="UniProtKB-SubCell"/>
</dbReference>
<keyword evidence="5" id="KW-0808">Transferase</keyword>
<feature type="transmembrane region" description="Helical" evidence="19">
    <location>
        <begin position="1701"/>
        <end position="1719"/>
    </location>
</feature>
<feature type="region of interest" description="Disordered" evidence="18">
    <location>
        <begin position="1870"/>
        <end position="1901"/>
    </location>
</feature>
<evidence type="ECO:0000256" key="10">
    <source>
        <dbReference type="ARBA" id="ARBA00023054"/>
    </source>
</evidence>
<proteinExistence type="inferred from homology"/>
<dbReference type="Gene3D" id="1.10.10.820">
    <property type="match status" value="1"/>
</dbReference>
<dbReference type="PANTHER" id="PTHR22914:SF42">
    <property type="entry name" value="CHITIN SYNTHASE"/>
    <property type="match status" value="1"/>
</dbReference>
<feature type="transmembrane region" description="Helical" evidence="19">
    <location>
        <begin position="1758"/>
        <end position="1778"/>
    </location>
</feature>
<dbReference type="Gene3D" id="1.20.5.4820">
    <property type="match status" value="1"/>
</dbReference>
<evidence type="ECO:0000256" key="12">
    <source>
        <dbReference type="ARBA" id="ARBA00023136"/>
    </source>
</evidence>
<evidence type="ECO:0000256" key="4">
    <source>
        <dbReference type="ARBA" id="ARBA00022676"/>
    </source>
</evidence>
<feature type="compositionally biased region" description="Polar residues" evidence="18">
    <location>
        <begin position="1875"/>
        <end position="1897"/>
    </location>
</feature>
<dbReference type="InterPro" id="IPR027417">
    <property type="entry name" value="P-loop_NTPase"/>
</dbReference>
<dbReference type="EC" id="2.4.1.16" evidence="2"/>
<dbReference type="GO" id="GO:0004100">
    <property type="term" value="F:chitin synthase activity"/>
    <property type="evidence" value="ECO:0007669"/>
    <property type="project" value="UniProtKB-EC"/>
</dbReference>
<feature type="domain" description="Myosin motor" evidence="20">
    <location>
        <begin position="1"/>
        <end position="690"/>
    </location>
</feature>
<feature type="transmembrane region" description="Helical" evidence="19">
    <location>
        <begin position="927"/>
        <end position="949"/>
    </location>
</feature>
<dbReference type="SUPFAM" id="SSF53448">
    <property type="entry name" value="Nucleotide-diphospho-sugar transferases"/>
    <property type="match status" value="1"/>
</dbReference>
<evidence type="ECO:0000259" key="20">
    <source>
        <dbReference type="PROSITE" id="PS51456"/>
    </source>
</evidence>
<feature type="transmembrane region" description="Helical" evidence="19">
    <location>
        <begin position="1147"/>
        <end position="1167"/>
    </location>
</feature>
<accession>V3Z9E0</accession>
<dbReference type="PROSITE" id="PS51456">
    <property type="entry name" value="MYOSIN_MOTOR"/>
    <property type="match status" value="1"/>
</dbReference>
<dbReference type="Gene3D" id="3.40.850.10">
    <property type="entry name" value="Kinesin motor domain"/>
    <property type="match status" value="1"/>
</dbReference>
<feature type="binding site" evidence="17">
    <location>
        <begin position="84"/>
        <end position="91"/>
    </location>
    <ligand>
        <name>ATP</name>
        <dbReference type="ChEBI" id="CHEBI:30616"/>
    </ligand>
</feature>
<feature type="compositionally biased region" description="Low complexity" evidence="18">
    <location>
        <begin position="738"/>
        <end position="750"/>
    </location>
</feature>
<dbReference type="SMART" id="SM00242">
    <property type="entry name" value="MYSc"/>
    <property type="match status" value="1"/>
</dbReference>
<keyword evidence="10" id="KW-0175">Coiled coil</keyword>
<dbReference type="PANTHER" id="PTHR22914">
    <property type="entry name" value="CHITIN SYNTHASE"/>
    <property type="match status" value="1"/>
</dbReference>
<feature type="transmembrane region" description="Helical" evidence="19">
    <location>
        <begin position="1047"/>
        <end position="1065"/>
    </location>
</feature>
<dbReference type="GO" id="GO:0005524">
    <property type="term" value="F:ATP binding"/>
    <property type="evidence" value="ECO:0007669"/>
    <property type="project" value="UniProtKB-UniRule"/>
</dbReference>
<evidence type="ECO:0000256" key="9">
    <source>
        <dbReference type="ARBA" id="ARBA00022989"/>
    </source>
</evidence>
<feature type="region of interest" description="Disordered" evidence="18">
    <location>
        <begin position="2077"/>
        <end position="2111"/>
    </location>
</feature>
<comment type="similarity">
    <text evidence="17">Belongs to the TRAFAC class myosin-kinesin ATPase superfamily. Myosin family.</text>
</comment>
<dbReference type="Gene3D" id="1.20.120.720">
    <property type="entry name" value="Myosin VI head, motor domain, U50 subdomain"/>
    <property type="match status" value="1"/>
</dbReference>
<keyword evidence="13 17" id="KW-0505">Motor protein</keyword>
<keyword evidence="7 17" id="KW-0547">Nucleotide-binding</keyword>
<dbReference type="EMBL" id="KB202883">
    <property type="protein sequence ID" value="ESO87528.1"/>
    <property type="molecule type" value="Genomic_DNA"/>
</dbReference>
<dbReference type="InterPro" id="IPR036961">
    <property type="entry name" value="Kinesin_motor_dom_sf"/>
</dbReference>
<dbReference type="HOGENOM" id="CLU_233956_0_0_1"/>
<keyword evidence="14" id="KW-0325">Glycoprotein</keyword>
<keyword evidence="9 19" id="KW-1133">Transmembrane helix</keyword>
<reference evidence="21 22" key="1">
    <citation type="journal article" date="2013" name="Nature">
        <title>Insights into bilaterian evolution from three spiralian genomes.</title>
        <authorList>
            <person name="Simakov O."/>
            <person name="Marletaz F."/>
            <person name="Cho S.J."/>
            <person name="Edsinger-Gonzales E."/>
            <person name="Havlak P."/>
            <person name="Hellsten U."/>
            <person name="Kuo D.H."/>
            <person name="Larsson T."/>
            <person name="Lv J."/>
            <person name="Arendt D."/>
            <person name="Savage R."/>
            <person name="Osoegawa K."/>
            <person name="de Jong P."/>
            <person name="Grimwood J."/>
            <person name="Chapman J.A."/>
            <person name="Shapiro H."/>
            <person name="Aerts A."/>
            <person name="Otillar R.P."/>
            <person name="Terry A.Y."/>
            <person name="Boore J.L."/>
            <person name="Grigoriev I.V."/>
            <person name="Lindberg D.R."/>
            <person name="Seaver E.C."/>
            <person name="Weisblat D.A."/>
            <person name="Putnam N.H."/>
            <person name="Rokhsar D.S."/>
        </authorList>
    </citation>
    <scope>NUCLEOTIDE SEQUENCE [LARGE SCALE GENOMIC DNA]</scope>
</reference>
<feature type="transmembrane region" description="Helical" evidence="19">
    <location>
        <begin position="1666"/>
        <end position="1689"/>
    </location>
</feature>
<organism evidence="21 22">
    <name type="scientific">Lottia gigantea</name>
    <name type="common">Giant owl limpet</name>
    <dbReference type="NCBI Taxonomy" id="225164"/>
    <lineage>
        <taxon>Eukaryota</taxon>
        <taxon>Metazoa</taxon>
        <taxon>Spiralia</taxon>
        <taxon>Lophotrochozoa</taxon>
        <taxon>Mollusca</taxon>
        <taxon>Gastropoda</taxon>
        <taxon>Patellogastropoda</taxon>
        <taxon>Lottioidea</taxon>
        <taxon>Lottiidae</taxon>
        <taxon>Lottia</taxon>
    </lineage>
</organism>
<evidence type="ECO:0000256" key="14">
    <source>
        <dbReference type="ARBA" id="ARBA00023180"/>
    </source>
</evidence>
<evidence type="ECO:0000256" key="1">
    <source>
        <dbReference type="ARBA" id="ARBA00004651"/>
    </source>
</evidence>
<evidence type="ECO:0000256" key="18">
    <source>
        <dbReference type="SAM" id="MobiDB-lite"/>
    </source>
</evidence>
<evidence type="ECO:0000256" key="19">
    <source>
        <dbReference type="SAM" id="Phobius"/>
    </source>
</evidence>
<dbReference type="GO" id="GO:0016459">
    <property type="term" value="C:myosin complex"/>
    <property type="evidence" value="ECO:0007669"/>
    <property type="project" value="UniProtKB-KW"/>
</dbReference>
<feature type="transmembrane region" description="Helical" evidence="19">
    <location>
        <begin position="1975"/>
        <end position="1994"/>
    </location>
</feature>
<evidence type="ECO:0000256" key="11">
    <source>
        <dbReference type="ARBA" id="ARBA00023123"/>
    </source>
</evidence>
<comment type="subcellular location">
    <subcellularLocation>
        <location evidence="1">Cell membrane</location>
        <topology evidence="1">Multi-pass membrane protein</topology>
    </subcellularLocation>
</comment>